<keyword evidence="2" id="KW-1185">Reference proteome</keyword>
<comment type="caution">
    <text evidence="1">The sequence shown here is derived from an EMBL/GenBank/DDBJ whole genome shotgun (WGS) entry which is preliminary data.</text>
</comment>
<accession>A0AAW0FH82</accession>
<reference evidence="1 2" key="1">
    <citation type="submission" date="2022-09" db="EMBL/GenBank/DDBJ databases">
        <authorList>
            <person name="Palmer J.M."/>
        </authorList>
    </citation>
    <scope>NUCLEOTIDE SEQUENCE [LARGE SCALE GENOMIC DNA]</scope>
    <source>
        <strain evidence="1 2">DSM 7382</strain>
    </source>
</reference>
<dbReference type="Proteomes" id="UP001385951">
    <property type="component" value="Unassembled WGS sequence"/>
</dbReference>
<organism evidence="1 2">
    <name type="scientific">Cerrena zonata</name>
    <dbReference type="NCBI Taxonomy" id="2478898"/>
    <lineage>
        <taxon>Eukaryota</taxon>
        <taxon>Fungi</taxon>
        <taxon>Dikarya</taxon>
        <taxon>Basidiomycota</taxon>
        <taxon>Agaricomycotina</taxon>
        <taxon>Agaricomycetes</taxon>
        <taxon>Polyporales</taxon>
        <taxon>Cerrenaceae</taxon>
        <taxon>Cerrena</taxon>
    </lineage>
</organism>
<sequence>MEKHTQTQTDISAGINSAVYPMIAMGRTSTGLSAQRDMTNRQVGNSRGLKVHRLAWNNVRSSLRQKFICG</sequence>
<evidence type="ECO:0000313" key="2">
    <source>
        <dbReference type="Proteomes" id="UP001385951"/>
    </source>
</evidence>
<gene>
    <name evidence="1" type="ORF">QCA50_018259</name>
</gene>
<name>A0AAW0FH82_9APHY</name>
<proteinExistence type="predicted"/>
<dbReference type="AlphaFoldDB" id="A0AAW0FH82"/>
<evidence type="ECO:0000313" key="1">
    <source>
        <dbReference type="EMBL" id="KAK7678677.1"/>
    </source>
</evidence>
<protein>
    <submittedName>
        <fullName evidence="1">Uncharacterized protein</fullName>
    </submittedName>
</protein>
<dbReference type="EMBL" id="JASBNA010000068">
    <property type="protein sequence ID" value="KAK7678677.1"/>
    <property type="molecule type" value="Genomic_DNA"/>
</dbReference>